<dbReference type="InterPro" id="IPR020904">
    <property type="entry name" value="Sc_DH/Rdtase_CS"/>
</dbReference>
<protein>
    <submittedName>
        <fullName evidence="5">Short-chain dehydrogenase/reductase SDR</fullName>
    </submittedName>
</protein>
<dbReference type="eggNOG" id="COG3967">
    <property type="taxonomic scope" value="Bacteria"/>
</dbReference>
<dbReference type="Proteomes" id="UP000002734">
    <property type="component" value="Chromosome"/>
</dbReference>
<reference evidence="5" key="1">
    <citation type="submission" date="2009-06" db="EMBL/GenBank/DDBJ databases">
        <title>Complete sequence of Dickeya dadantii Ech703.</title>
        <authorList>
            <consortium name="US DOE Joint Genome Institute"/>
            <person name="Lucas S."/>
            <person name="Copeland A."/>
            <person name="Lapidus A."/>
            <person name="Glavina del Rio T."/>
            <person name="Dalin E."/>
            <person name="Tice H."/>
            <person name="Bruce D."/>
            <person name="Goodwin L."/>
            <person name="Pitluck S."/>
            <person name="Chertkov O."/>
            <person name="Brettin T."/>
            <person name="Detter J.C."/>
            <person name="Han C."/>
            <person name="Larimer F."/>
            <person name="Land M."/>
            <person name="Hauser L."/>
            <person name="Kyrpides N."/>
            <person name="Mikhailova N."/>
            <person name="Balakrishnan V."/>
            <person name="Glasner J."/>
            <person name="Perna N.T."/>
        </authorList>
    </citation>
    <scope>NUCLEOTIDE SEQUENCE [LARGE SCALE GENOMIC DNA]</scope>
    <source>
        <strain evidence="5">Ech703</strain>
    </source>
</reference>
<accession>C6C3C1</accession>
<dbReference type="InterPro" id="IPR036291">
    <property type="entry name" value="NAD(P)-bd_dom_sf"/>
</dbReference>
<dbReference type="PANTHER" id="PTHR44196">
    <property type="entry name" value="DEHYDROGENASE/REDUCTASE SDR FAMILY MEMBER 7B"/>
    <property type="match status" value="1"/>
</dbReference>
<name>C6C3C1_MUSP7</name>
<dbReference type="GO" id="GO:0016491">
    <property type="term" value="F:oxidoreductase activity"/>
    <property type="evidence" value="ECO:0007669"/>
    <property type="project" value="UniProtKB-KW"/>
</dbReference>
<dbReference type="PRINTS" id="PR00081">
    <property type="entry name" value="GDHRDH"/>
</dbReference>
<dbReference type="AlphaFoldDB" id="C6C3C1"/>
<evidence type="ECO:0000256" key="2">
    <source>
        <dbReference type="ARBA" id="ARBA00023002"/>
    </source>
</evidence>
<dbReference type="HOGENOM" id="CLU_010194_2_6_6"/>
<dbReference type="PRINTS" id="PR00080">
    <property type="entry name" value="SDRFAMILY"/>
</dbReference>
<evidence type="ECO:0000256" key="1">
    <source>
        <dbReference type="ARBA" id="ARBA00006484"/>
    </source>
</evidence>
<evidence type="ECO:0000313" key="5">
    <source>
        <dbReference type="EMBL" id="ACS87219.1"/>
    </source>
</evidence>
<evidence type="ECO:0000313" key="6">
    <source>
        <dbReference type="Proteomes" id="UP000002734"/>
    </source>
</evidence>
<organism evidence="5 6">
    <name type="scientific">Musicola paradisiaca (strain Ech703)</name>
    <name type="common">Dickeya paradisiaca</name>
    <name type="synonym">Dickeya dadantii</name>
    <dbReference type="NCBI Taxonomy" id="579405"/>
    <lineage>
        <taxon>Bacteria</taxon>
        <taxon>Pseudomonadati</taxon>
        <taxon>Pseudomonadota</taxon>
        <taxon>Gammaproteobacteria</taxon>
        <taxon>Enterobacterales</taxon>
        <taxon>Pectobacteriaceae</taxon>
        <taxon>Musicola</taxon>
    </lineage>
</organism>
<dbReference type="SUPFAM" id="SSF51735">
    <property type="entry name" value="NAD(P)-binding Rossmann-fold domains"/>
    <property type="match status" value="1"/>
</dbReference>
<evidence type="ECO:0000259" key="4">
    <source>
        <dbReference type="SMART" id="SM00822"/>
    </source>
</evidence>
<keyword evidence="2" id="KW-0560">Oxidoreductase</keyword>
<dbReference type="KEGG" id="dda:Dd703_3459"/>
<dbReference type="InterPro" id="IPR057326">
    <property type="entry name" value="KR_dom"/>
</dbReference>
<comment type="similarity">
    <text evidence="1 3">Belongs to the short-chain dehydrogenases/reductases (SDR) family.</text>
</comment>
<keyword evidence="6" id="KW-1185">Reference proteome</keyword>
<dbReference type="SMART" id="SM00822">
    <property type="entry name" value="PKS_KR"/>
    <property type="match status" value="1"/>
</dbReference>
<dbReference type="PANTHER" id="PTHR44196:SF1">
    <property type="entry name" value="DEHYDROGENASE_REDUCTASE SDR FAMILY MEMBER 7B"/>
    <property type="match status" value="1"/>
</dbReference>
<dbReference type="STRING" id="579405.Dd703_3459"/>
<feature type="domain" description="Ketoreductase" evidence="4">
    <location>
        <begin position="6"/>
        <end position="182"/>
    </location>
</feature>
<dbReference type="GO" id="GO:0016020">
    <property type="term" value="C:membrane"/>
    <property type="evidence" value="ECO:0007669"/>
    <property type="project" value="TreeGrafter"/>
</dbReference>
<dbReference type="EMBL" id="CP001654">
    <property type="protein sequence ID" value="ACS87219.1"/>
    <property type="molecule type" value="Genomic_DNA"/>
</dbReference>
<dbReference type="RefSeq" id="WP_015855117.1">
    <property type="nucleotide sequence ID" value="NC_012880.1"/>
</dbReference>
<dbReference type="Gene3D" id="3.40.50.720">
    <property type="entry name" value="NAD(P)-binding Rossmann-like Domain"/>
    <property type="match status" value="1"/>
</dbReference>
<evidence type="ECO:0000256" key="3">
    <source>
        <dbReference type="RuleBase" id="RU000363"/>
    </source>
</evidence>
<dbReference type="PROSITE" id="PS00061">
    <property type="entry name" value="ADH_SHORT"/>
    <property type="match status" value="1"/>
</dbReference>
<proteinExistence type="inferred from homology"/>
<dbReference type="Pfam" id="PF00106">
    <property type="entry name" value="adh_short"/>
    <property type="match status" value="1"/>
</dbReference>
<dbReference type="InterPro" id="IPR002347">
    <property type="entry name" value="SDR_fam"/>
</dbReference>
<gene>
    <name evidence="5" type="ordered locus">Dd703_3459</name>
</gene>
<sequence>MNMTGNTLLITGGGSGIGAGLAAAFHACGNQVIIAGRSEARLKRVTAAHPGMAYRLLDQRDAETIPMFARSLTADYPRLNVLINNAGIQRREDVVRQDRQVVSETLATNLQGPILLTGALLPHLLAQPSGAILNVTSELAFVPQAITPTYCASKAALHAYSEALRCQLQGRALQVIEIIPPWVQTGLQGEWGFDSNAMPLQAFIDETFSLLSQHPDAEEIVVSRARAFRLAERNGQYHQLFHEFNRK</sequence>